<organism evidence="1 2">
    <name type="scientific">Vibrio cidicii</name>
    <dbReference type="NCBI Taxonomy" id="1763883"/>
    <lineage>
        <taxon>Bacteria</taxon>
        <taxon>Pseudomonadati</taxon>
        <taxon>Pseudomonadota</taxon>
        <taxon>Gammaproteobacteria</taxon>
        <taxon>Vibrionales</taxon>
        <taxon>Vibrionaceae</taxon>
        <taxon>Vibrio</taxon>
    </lineage>
</organism>
<dbReference type="EMBL" id="LOBR01000014">
    <property type="protein sequence ID" value="KYN89796.1"/>
    <property type="molecule type" value="Genomic_DNA"/>
</dbReference>
<comment type="caution">
    <text evidence="1">The sequence shown here is derived from an EMBL/GenBank/DDBJ whole genome shotgun (WGS) entry which is preliminary data.</text>
</comment>
<accession>A0A151L0I7</accession>
<evidence type="ECO:0008006" key="3">
    <source>
        <dbReference type="Google" id="ProtNLM"/>
    </source>
</evidence>
<dbReference type="RefSeq" id="WP_061896576.1">
    <property type="nucleotide sequence ID" value="NZ_LOBR01000014.1"/>
</dbReference>
<name>A0A151L0I7_9VIBR</name>
<dbReference type="Proteomes" id="UP000075346">
    <property type="component" value="Unassembled WGS sequence"/>
</dbReference>
<dbReference type="PROSITE" id="PS51257">
    <property type="entry name" value="PROKAR_LIPOPROTEIN"/>
    <property type="match status" value="1"/>
</dbReference>
<reference evidence="2" key="1">
    <citation type="submission" date="2015-12" db="EMBL/GenBank/DDBJ databases">
        <authorList>
            <person name="Shamseldin A."/>
            <person name="Moawad H."/>
            <person name="Abd El-Rahim W.M."/>
            <person name="Sadowsky M.J."/>
        </authorList>
    </citation>
    <scope>NUCLEOTIDE SEQUENCE [LARGE SCALE GENOMIC DNA]</scope>
    <source>
        <strain evidence="2">2538-88</strain>
    </source>
</reference>
<dbReference type="AlphaFoldDB" id="A0A151L0I7"/>
<evidence type="ECO:0000313" key="2">
    <source>
        <dbReference type="Proteomes" id="UP000075346"/>
    </source>
</evidence>
<proteinExistence type="predicted"/>
<protein>
    <recommendedName>
        <fullName evidence="3">Flagellar sheath protein A</fullName>
    </recommendedName>
</protein>
<evidence type="ECO:0000313" key="1">
    <source>
        <dbReference type="EMBL" id="KYN89796.1"/>
    </source>
</evidence>
<gene>
    <name evidence="1" type="ORF">ATY37_12575</name>
</gene>
<sequence length="495" mass="52480">MKNLKLLPLVAMISGVLVGCGGGGGGGGGGGTPVATYTWQVVDLYKVERSKVGTGCAIFANMSDGSGDVIASRVADRGYRIMFHNADGSVVTDKTIEGSDLLSTGIIQFKETDVPDGGYVSLEEFSGLTAGQRDSYILGVHKSLLQNMTLAIRTQQASSNNCYRGEQEPEDLTNDDAVIAVTANGNPAFFMTSSSESNTKGGTQPVGLAVHSGIPSVEKKLVTAFSQYSNSEANTLTQYAIVPVGAVYDVTNPPTNPHVSVLSSNNIVSPGFTATDLNLSNSGVEVVLSGNVYEWQPLYNSSTSYSIASTDNNLSNWSLRLNGVTPGSSGAWNYEAQMTLDGSDVSITYPVVTDFSGSDIAACSNSYCVDVSGFTLSDFQLQRTSIRSQSNSNRDFYQTIYSVPSNSQVILKSGSEQISPQTTDVIEVGLVDSDAKLLDSAKVLMASSLDAENLVTLGNAEYADFNGVVMLPSEQLKYKKLMMSQNYQALSNKVN</sequence>